<evidence type="ECO:0000256" key="7">
    <source>
        <dbReference type="ARBA" id="ARBA00023212"/>
    </source>
</evidence>
<dbReference type="InterPro" id="IPR008805">
    <property type="entry name" value="RIB43A"/>
</dbReference>
<evidence type="ECO:0000313" key="13">
    <source>
        <dbReference type="Proteomes" id="UP000007648"/>
    </source>
</evidence>
<reference evidence="12 13" key="1">
    <citation type="journal article" date="2011" name="Proc. Natl. Acad. Sci. U.S.A.">
        <title>Genetic diversity and population structure of the endangered marsupial Sarcophilus harrisii (Tasmanian devil).</title>
        <authorList>
            <person name="Miller W."/>
            <person name="Hayes V.M."/>
            <person name="Ratan A."/>
            <person name="Petersen D.C."/>
            <person name="Wittekindt N.E."/>
            <person name="Miller J."/>
            <person name="Walenz B."/>
            <person name="Knight J."/>
            <person name="Qi J."/>
            <person name="Zhao F."/>
            <person name="Wang Q."/>
            <person name="Bedoya-Reina O.C."/>
            <person name="Katiyar N."/>
            <person name="Tomsho L.P."/>
            <person name="Kasson L.M."/>
            <person name="Hardie R.A."/>
            <person name="Woodbridge P."/>
            <person name="Tindall E.A."/>
            <person name="Bertelsen M.F."/>
            <person name="Dixon D."/>
            <person name="Pyecroft S."/>
            <person name="Helgen K.M."/>
            <person name="Lesk A.M."/>
            <person name="Pringle T.H."/>
            <person name="Patterson N."/>
            <person name="Zhang Y."/>
            <person name="Kreiss A."/>
            <person name="Woods G.M."/>
            <person name="Jones M.E."/>
            <person name="Schuster S.C."/>
        </authorList>
    </citation>
    <scope>NUCLEOTIDE SEQUENCE [LARGE SCALE GENOMIC DNA]</scope>
</reference>
<evidence type="ECO:0000256" key="5">
    <source>
        <dbReference type="ARBA" id="ARBA00023054"/>
    </source>
</evidence>
<accession>A0A7N4PKM6</accession>
<organism evidence="12 13">
    <name type="scientific">Sarcophilus harrisii</name>
    <name type="common">Tasmanian devil</name>
    <name type="synonym">Sarcophilus laniarius</name>
    <dbReference type="NCBI Taxonomy" id="9305"/>
    <lineage>
        <taxon>Eukaryota</taxon>
        <taxon>Metazoa</taxon>
        <taxon>Chordata</taxon>
        <taxon>Craniata</taxon>
        <taxon>Vertebrata</taxon>
        <taxon>Euteleostomi</taxon>
        <taxon>Mammalia</taxon>
        <taxon>Metatheria</taxon>
        <taxon>Dasyuromorphia</taxon>
        <taxon>Dasyuridae</taxon>
        <taxon>Sarcophilus</taxon>
    </lineage>
</organism>
<evidence type="ECO:0000313" key="12">
    <source>
        <dbReference type="Ensembl" id="ENSSHAP00000039909.1"/>
    </source>
</evidence>
<evidence type="ECO:0000256" key="1">
    <source>
        <dbReference type="ARBA" id="ARBA00004611"/>
    </source>
</evidence>
<evidence type="ECO:0000256" key="4">
    <source>
        <dbReference type="ARBA" id="ARBA00022846"/>
    </source>
</evidence>
<dbReference type="GeneTree" id="ENSGT00390000010825"/>
<gene>
    <name evidence="12" type="primary">RIBC2</name>
</gene>
<keyword evidence="6" id="KW-0969">Cilium</keyword>
<keyword evidence="13" id="KW-1185">Reference proteome</keyword>
<evidence type="ECO:0000256" key="3">
    <source>
        <dbReference type="ARBA" id="ARBA00022490"/>
    </source>
</evidence>
<keyword evidence="4" id="KW-0282">Flagellum</keyword>
<dbReference type="Pfam" id="PF05914">
    <property type="entry name" value="RIB43A"/>
    <property type="match status" value="1"/>
</dbReference>
<dbReference type="PANTHER" id="PTHR14517">
    <property type="entry name" value="RIB43A-RELATED"/>
    <property type="match status" value="1"/>
</dbReference>
<keyword evidence="7" id="KW-0206">Cytoskeleton</keyword>
<dbReference type="PANTHER" id="PTHR14517:SF10">
    <property type="entry name" value="RIB43A-LIKE WITH COILED-COILS PROTEIN 2"/>
    <property type="match status" value="1"/>
</dbReference>
<feature type="region of interest" description="Disordered" evidence="11">
    <location>
        <begin position="1"/>
        <end position="94"/>
    </location>
</feature>
<dbReference type="InParanoid" id="A0A7N4PKM6"/>
<dbReference type="AlphaFoldDB" id="A0A7N4PKM6"/>
<keyword evidence="5 10" id="KW-0175">Coiled coil</keyword>
<dbReference type="FunCoup" id="A0A7N4PKM6">
    <property type="interactions" value="231"/>
</dbReference>
<feature type="compositionally biased region" description="Basic and acidic residues" evidence="11">
    <location>
        <begin position="263"/>
        <end position="277"/>
    </location>
</feature>
<evidence type="ECO:0000256" key="10">
    <source>
        <dbReference type="SAM" id="Coils"/>
    </source>
</evidence>
<evidence type="ECO:0000256" key="9">
    <source>
        <dbReference type="ARBA" id="ARBA00046435"/>
    </source>
</evidence>
<dbReference type="Proteomes" id="UP000007648">
    <property type="component" value="Unassembled WGS sequence"/>
</dbReference>
<evidence type="ECO:0000256" key="8">
    <source>
        <dbReference type="ARBA" id="ARBA00023273"/>
    </source>
</evidence>
<sequence length="454" mass="50727">MVEVVKGRGTWWRPDLKFSTSSLSRRPMAAEEREAASHASSPQNGGGSRGEESAGRGPGGGATGGKLPDQGGDGAVQRKEAGGAPRGASCSGDGGSCCRGNAGASFFSGTPQLLPRRPVGSEHPLPTSAGFPDFAVLPSPAVSMRASNVMQPQDYKEAAALERARHAERQLQSRLLNARERLIGGDYNAWAAQVCDRKMQEASEKRKQTMMGAEMKHHDSIASILEEHQRRDRREFEKTLCEFRQNFQKPENRQDFDLSDPLALKKDTPARVSDRDASNPVSGMQKFAGEDQNAPQRKKAQQKMNRNWVLEQQRAWDSALAEHKFAENVFNKSMLEFDQSAVDLQKLELAIKRTVCKAVKDFNQNQVLEEVERKRIDRRKEEEDNMVEITNNLQSRFLSEDLEQKTRPCKAAMAEWKNIKKEQLNEILRVQKQQIEDKQVASLLPSPSPFPSRS</sequence>
<reference evidence="12" key="3">
    <citation type="submission" date="2025-09" db="UniProtKB">
        <authorList>
            <consortium name="Ensembl"/>
        </authorList>
    </citation>
    <scope>IDENTIFICATION</scope>
</reference>
<dbReference type="Ensembl" id="ENSSHAT00000050169.1">
    <property type="protein sequence ID" value="ENSSHAP00000039909.1"/>
    <property type="gene ID" value="ENSSHAG00000029829.1"/>
</dbReference>
<keyword evidence="8" id="KW-0966">Cell projection</keyword>
<protein>
    <recommendedName>
        <fullName evidence="14">RIB43A domain with coiled-coils 2</fullName>
    </recommendedName>
</protein>
<evidence type="ECO:0000256" key="2">
    <source>
        <dbReference type="ARBA" id="ARBA00006875"/>
    </source>
</evidence>
<comment type="subunit">
    <text evidence="9">Microtubule inner protein component of sperm flagellar doublet microtubules.</text>
</comment>
<keyword evidence="3" id="KW-0963">Cytoplasm</keyword>
<feature type="region of interest" description="Disordered" evidence="11">
    <location>
        <begin position="252"/>
        <end position="301"/>
    </location>
</feature>
<comment type="similarity">
    <text evidence="2">Belongs to the RIB43A family.</text>
</comment>
<feature type="coiled-coil region" evidence="10">
    <location>
        <begin position="413"/>
        <end position="441"/>
    </location>
</feature>
<name>A0A7N4PKM6_SARHA</name>
<evidence type="ECO:0008006" key="14">
    <source>
        <dbReference type="Google" id="ProtNLM"/>
    </source>
</evidence>
<reference evidence="12" key="2">
    <citation type="submission" date="2025-08" db="UniProtKB">
        <authorList>
            <consortium name="Ensembl"/>
        </authorList>
    </citation>
    <scope>IDENTIFICATION</scope>
</reference>
<evidence type="ECO:0000256" key="6">
    <source>
        <dbReference type="ARBA" id="ARBA00023069"/>
    </source>
</evidence>
<proteinExistence type="inferred from homology"/>
<evidence type="ECO:0000256" key="11">
    <source>
        <dbReference type="SAM" id="MobiDB-lite"/>
    </source>
</evidence>
<comment type="subcellular location">
    <subcellularLocation>
        <location evidence="1">Cytoplasm</location>
        <location evidence="1">Cytoskeleton</location>
        <location evidence="1">Flagellum axoneme</location>
    </subcellularLocation>
</comment>